<keyword evidence="10" id="KW-1185">Reference proteome</keyword>
<keyword evidence="7" id="KW-0472">Membrane</keyword>
<feature type="domain" description="ABC transporter" evidence="8">
    <location>
        <begin position="4"/>
        <end position="254"/>
    </location>
</feature>
<sequence>MPLLEVRDLRVQYRTEDGPVYAAKDVSFSLDRGEILALVGESGCGKTATAMAIPRLLDHTSATIGGSVLLDGTDLTTLSEKRMQDIRGKDISVVFQEPMTSLNPAYTVGKQIGEVIRRHTGKSRAQVRERVVELLELVGIPDARQRAGAYPHELSGGMRQRVMIATAVACDPKVLIADEPTTALDVTIQAAVLDIIARLRDELGTAVVLITHDLGVVAEVADHVVVMYSGRHVEHSPAAALFEQPQHPYTLGLLNALPARAVRVTGRRRLTEIPGMVPPPTDDPDACQFAPRCTRATADCTAHRPALGTVAEHHLVACHHPGPGETA</sequence>
<accession>A0ABP7G5S8</accession>
<dbReference type="GO" id="GO:0005524">
    <property type="term" value="F:ATP binding"/>
    <property type="evidence" value="ECO:0007669"/>
    <property type="project" value="UniProtKB-KW"/>
</dbReference>
<evidence type="ECO:0000313" key="9">
    <source>
        <dbReference type="EMBL" id="GAA3754190.1"/>
    </source>
</evidence>
<reference evidence="10" key="1">
    <citation type="journal article" date="2019" name="Int. J. Syst. Evol. Microbiol.">
        <title>The Global Catalogue of Microorganisms (GCM) 10K type strain sequencing project: providing services to taxonomists for standard genome sequencing and annotation.</title>
        <authorList>
            <consortium name="The Broad Institute Genomics Platform"/>
            <consortium name="The Broad Institute Genome Sequencing Center for Infectious Disease"/>
            <person name="Wu L."/>
            <person name="Ma J."/>
        </authorList>
    </citation>
    <scope>NUCLEOTIDE SEQUENCE [LARGE SCALE GENOMIC DNA]</scope>
    <source>
        <strain evidence="10">JCM 30846</strain>
    </source>
</reference>
<dbReference type="Proteomes" id="UP001499884">
    <property type="component" value="Unassembled WGS sequence"/>
</dbReference>
<evidence type="ECO:0000256" key="6">
    <source>
        <dbReference type="ARBA" id="ARBA00022840"/>
    </source>
</evidence>
<dbReference type="InterPro" id="IPR013563">
    <property type="entry name" value="Oligopep_ABC_C"/>
</dbReference>
<evidence type="ECO:0000256" key="3">
    <source>
        <dbReference type="ARBA" id="ARBA00022448"/>
    </source>
</evidence>
<dbReference type="EMBL" id="BAABEP010000062">
    <property type="protein sequence ID" value="GAA3754190.1"/>
    <property type="molecule type" value="Genomic_DNA"/>
</dbReference>
<keyword evidence="3" id="KW-0813">Transport</keyword>
<gene>
    <name evidence="9" type="ORF">GCM10023082_57110</name>
</gene>
<dbReference type="InterPro" id="IPR027417">
    <property type="entry name" value="P-loop_NTPase"/>
</dbReference>
<evidence type="ECO:0000256" key="4">
    <source>
        <dbReference type="ARBA" id="ARBA00022475"/>
    </source>
</evidence>
<dbReference type="InterPro" id="IPR003439">
    <property type="entry name" value="ABC_transporter-like_ATP-bd"/>
</dbReference>
<dbReference type="SMART" id="SM00382">
    <property type="entry name" value="AAA"/>
    <property type="match status" value="1"/>
</dbReference>
<dbReference type="RefSeq" id="WP_345653634.1">
    <property type="nucleotide sequence ID" value="NZ_BAABEP010000062.1"/>
</dbReference>
<evidence type="ECO:0000256" key="7">
    <source>
        <dbReference type="ARBA" id="ARBA00023136"/>
    </source>
</evidence>
<dbReference type="InterPro" id="IPR003593">
    <property type="entry name" value="AAA+_ATPase"/>
</dbReference>
<dbReference type="SUPFAM" id="SSF52540">
    <property type="entry name" value="P-loop containing nucleoside triphosphate hydrolases"/>
    <property type="match status" value="1"/>
</dbReference>
<keyword evidence="4" id="KW-1003">Cell membrane</keyword>
<comment type="similarity">
    <text evidence="2">Belongs to the ABC transporter superfamily.</text>
</comment>
<name>A0ABP7G5S8_9ACTN</name>
<dbReference type="PANTHER" id="PTHR43297">
    <property type="entry name" value="OLIGOPEPTIDE TRANSPORT ATP-BINDING PROTEIN APPD"/>
    <property type="match status" value="1"/>
</dbReference>
<dbReference type="PROSITE" id="PS00211">
    <property type="entry name" value="ABC_TRANSPORTER_1"/>
    <property type="match status" value="1"/>
</dbReference>
<comment type="subcellular location">
    <subcellularLocation>
        <location evidence="1">Cell membrane</location>
        <topology evidence="1">Peripheral membrane protein</topology>
    </subcellularLocation>
</comment>
<keyword evidence="6 9" id="KW-0067">ATP-binding</keyword>
<evidence type="ECO:0000313" key="10">
    <source>
        <dbReference type="Proteomes" id="UP001499884"/>
    </source>
</evidence>
<dbReference type="NCBIfam" id="TIGR01727">
    <property type="entry name" value="oligo_HPY"/>
    <property type="match status" value="1"/>
</dbReference>
<dbReference type="Gene3D" id="3.40.50.300">
    <property type="entry name" value="P-loop containing nucleotide triphosphate hydrolases"/>
    <property type="match status" value="1"/>
</dbReference>
<dbReference type="InterPro" id="IPR050388">
    <property type="entry name" value="ABC_Ni/Peptide_Import"/>
</dbReference>
<dbReference type="PANTHER" id="PTHR43297:SF2">
    <property type="entry name" value="DIPEPTIDE TRANSPORT ATP-BINDING PROTEIN DPPD"/>
    <property type="match status" value="1"/>
</dbReference>
<evidence type="ECO:0000259" key="8">
    <source>
        <dbReference type="PROSITE" id="PS50893"/>
    </source>
</evidence>
<dbReference type="Pfam" id="PF08352">
    <property type="entry name" value="oligo_HPY"/>
    <property type="match status" value="1"/>
</dbReference>
<evidence type="ECO:0000256" key="2">
    <source>
        <dbReference type="ARBA" id="ARBA00005417"/>
    </source>
</evidence>
<dbReference type="Pfam" id="PF00005">
    <property type="entry name" value="ABC_tran"/>
    <property type="match status" value="1"/>
</dbReference>
<evidence type="ECO:0000256" key="1">
    <source>
        <dbReference type="ARBA" id="ARBA00004202"/>
    </source>
</evidence>
<evidence type="ECO:0000256" key="5">
    <source>
        <dbReference type="ARBA" id="ARBA00022741"/>
    </source>
</evidence>
<dbReference type="PROSITE" id="PS50893">
    <property type="entry name" value="ABC_TRANSPORTER_2"/>
    <property type="match status" value="1"/>
</dbReference>
<proteinExistence type="inferred from homology"/>
<dbReference type="CDD" id="cd03257">
    <property type="entry name" value="ABC_NikE_OppD_transporters"/>
    <property type="match status" value="1"/>
</dbReference>
<protein>
    <submittedName>
        <fullName evidence="9">ABC transporter ATP-binding protein</fullName>
    </submittedName>
</protein>
<comment type="caution">
    <text evidence="9">The sequence shown here is derived from an EMBL/GenBank/DDBJ whole genome shotgun (WGS) entry which is preliminary data.</text>
</comment>
<keyword evidence="5" id="KW-0547">Nucleotide-binding</keyword>
<organism evidence="9 10">
    <name type="scientific">Streptomyces tremellae</name>
    <dbReference type="NCBI Taxonomy" id="1124239"/>
    <lineage>
        <taxon>Bacteria</taxon>
        <taxon>Bacillati</taxon>
        <taxon>Actinomycetota</taxon>
        <taxon>Actinomycetes</taxon>
        <taxon>Kitasatosporales</taxon>
        <taxon>Streptomycetaceae</taxon>
        <taxon>Streptomyces</taxon>
    </lineage>
</organism>
<dbReference type="InterPro" id="IPR017871">
    <property type="entry name" value="ABC_transporter-like_CS"/>
</dbReference>